<name>W4LXL1_ENTF1</name>
<dbReference type="Proteomes" id="UP000019141">
    <property type="component" value="Unassembled WGS sequence"/>
</dbReference>
<reference evidence="1 2" key="1">
    <citation type="journal article" date="2014" name="Nature">
        <title>An environmental bacterial taxon with a large and distinct metabolic repertoire.</title>
        <authorList>
            <person name="Wilson M.C."/>
            <person name="Mori T."/>
            <person name="Ruckert C."/>
            <person name="Uria A.R."/>
            <person name="Helf M.J."/>
            <person name="Takada K."/>
            <person name="Gernert C."/>
            <person name="Steffens U.A."/>
            <person name="Heycke N."/>
            <person name="Schmitt S."/>
            <person name="Rinke C."/>
            <person name="Helfrich E.J."/>
            <person name="Brachmann A.O."/>
            <person name="Gurgui C."/>
            <person name="Wakimoto T."/>
            <person name="Kracht M."/>
            <person name="Crusemann M."/>
            <person name="Hentschel U."/>
            <person name="Abe I."/>
            <person name="Matsunaga S."/>
            <person name="Kalinowski J."/>
            <person name="Takeyama H."/>
            <person name="Piel J."/>
        </authorList>
    </citation>
    <scope>NUCLEOTIDE SEQUENCE [LARGE SCALE GENOMIC DNA]</scope>
    <source>
        <strain evidence="2">TSY1</strain>
    </source>
</reference>
<proteinExistence type="predicted"/>
<dbReference type="AlphaFoldDB" id="W4LXL1"/>
<evidence type="ECO:0000313" key="2">
    <source>
        <dbReference type="Proteomes" id="UP000019141"/>
    </source>
</evidence>
<organism evidence="1 2">
    <name type="scientific">Entotheonella factor</name>
    <dbReference type="NCBI Taxonomy" id="1429438"/>
    <lineage>
        <taxon>Bacteria</taxon>
        <taxon>Pseudomonadati</taxon>
        <taxon>Nitrospinota/Tectimicrobiota group</taxon>
        <taxon>Candidatus Tectimicrobiota</taxon>
        <taxon>Candidatus Entotheonellia</taxon>
        <taxon>Candidatus Entotheonellales</taxon>
        <taxon>Candidatus Entotheonellaceae</taxon>
        <taxon>Candidatus Entotheonella</taxon>
    </lineage>
</organism>
<accession>W4LXL1</accession>
<keyword evidence="2" id="KW-1185">Reference proteome</keyword>
<dbReference type="EMBL" id="AZHW01000107">
    <property type="protein sequence ID" value="ETX02804.1"/>
    <property type="molecule type" value="Genomic_DNA"/>
</dbReference>
<dbReference type="HOGENOM" id="CLU_084165_1_0_7"/>
<protein>
    <recommendedName>
        <fullName evidence="3">Type I restriction enzyme R protein N-terminal domain-containing protein</fullName>
    </recommendedName>
</protein>
<gene>
    <name evidence="1" type="ORF">ETSY1_02335</name>
</gene>
<evidence type="ECO:0000313" key="1">
    <source>
        <dbReference type="EMBL" id="ETX02804.1"/>
    </source>
</evidence>
<sequence>MTYSDFTLSQLKRDFQLTIYERIKLFTDITSVEISDFLSEFLSDNIPLALAINTEKARSEMIITPILIELRKIVNREISLFSGTDFTVDPTQGLNGICDFIIGKSEGQFFLDTPVLIIVEAKNESIKNGLPQCIAAMVAAQIFNHQENTSVSNVYGAVTTGDHWKFLKLEDKSAFIDLDDYYTNDPGKIIGILLSMVENV</sequence>
<comment type="caution">
    <text evidence="1">The sequence shown here is derived from an EMBL/GenBank/DDBJ whole genome shotgun (WGS) entry which is preliminary data.</text>
</comment>
<dbReference type="PATRIC" id="fig|1429438.4.peg.638"/>
<evidence type="ECO:0008006" key="3">
    <source>
        <dbReference type="Google" id="ProtNLM"/>
    </source>
</evidence>